<proteinExistence type="predicted"/>
<sequence length="72" mass="8029">MHPKILSAFYKEHFMCFVGDKDIDSTSPRTLNNLIARVTIEVSGAATVEPDKKVEQAQTNQGQLFDSSTENQ</sequence>
<reference evidence="3" key="1">
    <citation type="submission" date="2017-05" db="EMBL/GenBank/DDBJ databases">
        <title>Draft genome sequence of Geobacter pelophilus, a iron(III)-reducing bacteria.</title>
        <authorList>
            <person name="Aoyagi T."/>
            <person name="Koike H."/>
            <person name="Morita T."/>
            <person name="Sato Y."/>
            <person name="Habe H."/>
            <person name="Hori T."/>
        </authorList>
    </citation>
    <scope>NUCLEOTIDE SEQUENCE [LARGE SCALE GENOMIC DNA]</scope>
    <source>
        <strain evidence="3">Drf2</strain>
    </source>
</reference>
<keyword evidence="3" id="KW-1185">Reference proteome</keyword>
<evidence type="ECO:0000313" key="2">
    <source>
        <dbReference type="EMBL" id="GAW68401.1"/>
    </source>
</evidence>
<organism evidence="2 3">
    <name type="scientific">Geoanaerobacter pelophilus</name>
    <dbReference type="NCBI Taxonomy" id="60036"/>
    <lineage>
        <taxon>Bacteria</taxon>
        <taxon>Pseudomonadati</taxon>
        <taxon>Thermodesulfobacteriota</taxon>
        <taxon>Desulfuromonadia</taxon>
        <taxon>Geobacterales</taxon>
        <taxon>Geobacteraceae</taxon>
        <taxon>Geoanaerobacter</taxon>
    </lineage>
</organism>
<gene>
    <name evidence="2" type="ORF">GPEL0_01r4735</name>
</gene>
<accession>A0ABQ0MQ25</accession>
<dbReference type="Proteomes" id="UP000194153">
    <property type="component" value="Unassembled WGS sequence"/>
</dbReference>
<evidence type="ECO:0000256" key="1">
    <source>
        <dbReference type="SAM" id="MobiDB-lite"/>
    </source>
</evidence>
<protein>
    <submittedName>
        <fullName evidence="2">Uncharacterized protein</fullName>
    </submittedName>
</protein>
<comment type="caution">
    <text evidence="2">The sequence shown here is derived from an EMBL/GenBank/DDBJ whole genome shotgun (WGS) entry which is preliminary data.</text>
</comment>
<feature type="compositionally biased region" description="Polar residues" evidence="1">
    <location>
        <begin position="56"/>
        <end position="72"/>
    </location>
</feature>
<evidence type="ECO:0000313" key="3">
    <source>
        <dbReference type="Proteomes" id="UP000194153"/>
    </source>
</evidence>
<feature type="region of interest" description="Disordered" evidence="1">
    <location>
        <begin position="50"/>
        <end position="72"/>
    </location>
</feature>
<dbReference type="EMBL" id="BDQG01000001">
    <property type="protein sequence ID" value="GAW68401.1"/>
    <property type="molecule type" value="Genomic_DNA"/>
</dbReference>
<name>A0ABQ0MQ25_9BACT</name>